<dbReference type="FunFam" id="2.60.40.10:FF:000061">
    <property type="entry name" value="Dyslexia-associated protein KIAA0319 homolog"/>
    <property type="match status" value="1"/>
</dbReference>
<dbReference type="NCBIfam" id="NF041518">
    <property type="entry name" value="choice_anch_Q"/>
    <property type="match status" value="1"/>
</dbReference>
<evidence type="ECO:0000313" key="8">
    <source>
        <dbReference type="Proteomes" id="UP000199537"/>
    </source>
</evidence>
<protein>
    <submittedName>
        <fullName evidence="7">Por secretion system C-terminal sorting domain-containing protein</fullName>
    </submittedName>
</protein>
<dbReference type="SUPFAM" id="SSF51126">
    <property type="entry name" value="Pectin lyase-like"/>
    <property type="match status" value="1"/>
</dbReference>
<evidence type="ECO:0000259" key="6">
    <source>
        <dbReference type="PROSITE" id="PS50093"/>
    </source>
</evidence>
<name>A0A1I7NEC7_9BACT</name>
<dbReference type="InterPro" id="IPR029865">
    <property type="entry name" value="KIAA0319-like"/>
</dbReference>
<dbReference type="GO" id="GO:0016020">
    <property type="term" value="C:membrane"/>
    <property type="evidence" value="ECO:0007669"/>
    <property type="project" value="UniProtKB-SubCell"/>
</dbReference>
<evidence type="ECO:0000256" key="3">
    <source>
        <dbReference type="ARBA" id="ARBA00022989"/>
    </source>
</evidence>
<gene>
    <name evidence="7" type="ORF">SAMN05660895_1528</name>
</gene>
<evidence type="ECO:0000256" key="2">
    <source>
        <dbReference type="ARBA" id="ARBA00022692"/>
    </source>
</evidence>
<dbReference type="STRING" id="1393122.SAMN05660895_1528"/>
<proteinExistence type="predicted"/>
<evidence type="ECO:0000313" key="7">
    <source>
        <dbReference type="EMBL" id="SFV33011.1"/>
    </source>
</evidence>
<dbReference type="InterPro" id="IPR000601">
    <property type="entry name" value="PKD_dom"/>
</dbReference>
<keyword evidence="4" id="KW-0472">Membrane</keyword>
<dbReference type="Gene3D" id="2.60.40.10">
    <property type="entry name" value="Immunoglobulins"/>
    <property type="match status" value="10"/>
</dbReference>
<dbReference type="InterPro" id="IPR026444">
    <property type="entry name" value="Secre_tail"/>
</dbReference>
<keyword evidence="2" id="KW-0812">Transmembrane</keyword>
<dbReference type="SMART" id="SM00060">
    <property type="entry name" value="FN3"/>
    <property type="match status" value="4"/>
</dbReference>
<evidence type="ECO:0000256" key="4">
    <source>
        <dbReference type="ARBA" id="ARBA00023136"/>
    </source>
</evidence>
<keyword evidence="5" id="KW-0325">Glycoprotein</keyword>
<feature type="domain" description="PKD" evidence="6">
    <location>
        <begin position="1533"/>
        <end position="1604"/>
    </location>
</feature>
<dbReference type="InterPro" id="IPR059226">
    <property type="entry name" value="Choice_anch_Q_dom"/>
</dbReference>
<keyword evidence="8" id="KW-1185">Reference proteome</keyword>
<dbReference type="SUPFAM" id="SSF49299">
    <property type="entry name" value="PKD domain"/>
    <property type="match status" value="8"/>
</dbReference>
<dbReference type="CDD" id="cd00146">
    <property type="entry name" value="PKD"/>
    <property type="match status" value="4"/>
</dbReference>
<evidence type="ECO:0000256" key="1">
    <source>
        <dbReference type="ARBA" id="ARBA00004370"/>
    </source>
</evidence>
<dbReference type="InterPro" id="IPR013783">
    <property type="entry name" value="Ig-like_fold"/>
</dbReference>
<dbReference type="InterPro" id="IPR029058">
    <property type="entry name" value="AB_hydrolase_fold"/>
</dbReference>
<dbReference type="GO" id="GO:0031410">
    <property type="term" value="C:cytoplasmic vesicle"/>
    <property type="evidence" value="ECO:0007669"/>
    <property type="project" value="TreeGrafter"/>
</dbReference>
<keyword evidence="3" id="KW-1133">Transmembrane helix</keyword>
<organism evidence="7 8">
    <name type="scientific">Thermoflavifilum thermophilum</name>
    <dbReference type="NCBI Taxonomy" id="1393122"/>
    <lineage>
        <taxon>Bacteria</taxon>
        <taxon>Pseudomonadati</taxon>
        <taxon>Bacteroidota</taxon>
        <taxon>Chitinophagia</taxon>
        <taxon>Chitinophagales</taxon>
        <taxon>Chitinophagaceae</taxon>
        <taxon>Thermoflavifilum</taxon>
    </lineage>
</organism>
<dbReference type="PANTHER" id="PTHR46182:SF2">
    <property type="entry name" value="FI19480P1"/>
    <property type="match status" value="1"/>
</dbReference>
<dbReference type="SMART" id="SM00710">
    <property type="entry name" value="PbH1"/>
    <property type="match status" value="4"/>
</dbReference>
<dbReference type="Proteomes" id="UP000199537">
    <property type="component" value="Unassembled WGS sequence"/>
</dbReference>
<dbReference type="Pfam" id="PF22352">
    <property type="entry name" value="K319L-like_PKD"/>
    <property type="match status" value="10"/>
</dbReference>
<accession>A0A1I7NEC7</accession>
<dbReference type="OrthoDB" id="9805017at2"/>
<dbReference type="PANTHER" id="PTHR46182">
    <property type="entry name" value="FI19480P1"/>
    <property type="match status" value="1"/>
</dbReference>
<evidence type="ECO:0000256" key="5">
    <source>
        <dbReference type="ARBA" id="ARBA00023180"/>
    </source>
</evidence>
<dbReference type="NCBIfam" id="TIGR04183">
    <property type="entry name" value="Por_Secre_tail"/>
    <property type="match status" value="1"/>
</dbReference>
<reference evidence="8" key="1">
    <citation type="submission" date="2016-10" db="EMBL/GenBank/DDBJ databases">
        <authorList>
            <person name="Varghese N."/>
            <person name="Submissions S."/>
        </authorList>
    </citation>
    <scope>NUCLEOTIDE SEQUENCE [LARGE SCALE GENOMIC DNA]</scope>
    <source>
        <strain evidence="8">DSM 14807</strain>
    </source>
</reference>
<dbReference type="InterPro" id="IPR006626">
    <property type="entry name" value="PbH1"/>
</dbReference>
<dbReference type="Pfam" id="PF18962">
    <property type="entry name" value="Por_Secre_tail"/>
    <property type="match status" value="1"/>
</dbReference>
<sequence length="1791" mass="194320">MKKTSFESKICDSWHSCFRMSVLYVPWKMLIAVMLFQPFISLAQGDQSAIQVPINQYGSTEGALLHLPDDYASTTYTYPLLVFFHGTGESGTDLSKIYNSSGAGGPAYFIAHNQWPSYFINPKDGRSYKFIVVSPQAGSWSTDYKAVPYILAFLVQKYRVDTNRIYLTGLSAGGWTTWNYSAHYQVTPNFKAAAIVPMSMATVPSYPDAYHIASDSIYAWGFGDPSGDIWGLRTKQGMDSINAYAPGHARFTSYSGGHCCWNRYYDPNYRETINGKPMNIYEWMLQYARGAVDSLPPSANQPPIVKLSSKNITVTLPVDSVQVDGSGSYDPDGTITNYQWKQISGPSQAKIITPNQPKTWLDSLQAGNYRFTLTLTDNGGLQGVDTVSIQVNPAPPKPPVVKLASRFITITLPTDSIYLDASASTDPDGIIVQYQWTQISGNTARILSPAQAVTWITGLQTGNAAFLITITDNNGLSSADTVFVTVNPAPNQPPVVKLNSRSISVTLPVDSVLADGSGSYDPDGSITSYAWVQLNGPVGANIASPTQARTWIGALKTGTYQFTLSVTDNNGAKATDTLTVIVYPAPAQYPPVIVLNTKNISISLPLDSVYLDASGSYDSLHAITAYHWALSQGDTSAVIVSPARASTIVKNLKAGTYVFTITVTDDAGLQATDTVKVYVQNSPNQPPVANIRTSSDSVYLPVDSIFLDGDGSYDPEGGRLTYLWQQISGPSPAVIRSSNQAQTWISQLIAGTYRFSLTVADSTGATAVDSVLIQVISPAVTHKRIILPVWNQLWYPNIDSQFNIQPGDTICIPAGDYPNLSIEHLNGSPEAPIIIQNCGGVVRIGVNNTEGYTFIIGKHSSYFEINGSGTPGIEYGFELVGTPASEGGGAVNGIILQEHTDHFKVHNVFINHVRGSGIVCLTRAVCNDPSTWRQNYVMEDIKFYHIKVVGTGYEGFYIGRTADYQVDNACTPDTLYNPLIKDIEIYDNTFDSTGNDAIQLALAYYGTNLIHDNYINYPGINGGYGQGMGILIGGNTRAEVYNNVINHAQSLPVQILGAGLTKFYNNVICNSNTDGMQIGGGNLYIEPTAVWVFNNTFVNIKGNGIIVWGTTTDTINRFYNNLLVNIQKPLYDKPDSGFYIPPAVSIGYQIKYDIRNNLFISDINKAGFVNPAADNYHLLPGSPAVNAGMDLRSYGITTDLDGNARPYGTAFDIGAYEYAPHPNKPPVAKALASVDTIRFPADSVLLDGSLSSDPDGYITTYFWQLKQGPAGWKIDSASSRKTLVHFSKPGNYLFQLTVTDNAGATATDTVWIVVLPATNRPPVAVTNRNIIIYLPVDSALLDGSASYDPDDSDFTHLHFNWTNVKSPGTYFIMDSLSAKTWVKGLTVGQYIFKLTVTDAQGATDSGYVTVNVNPYNTQAPIANAGPDRTIQLPQDTVWLDASRSSDSSGIIIYYQWQILAAPPASHASFSDSLSSQTVLQNLTAGKYIIQLTVADSNHLSASDQITIIVLPPVNKLPIANAGADVTIVLPYNTATLNGSASYDPDGTIVSYNWSYVSGPNIYTITGANTPKPTLYGLVEGTYVFQLTVTDNNGATASDTVRIIVKPRPNIPPVADIRGDTLVMFPNNALVLDGSQSYDPDGSIVSYQWNQITGPTDITVQGWDSSELFLQNLDVGTYTFSLTVTDNSGAKATSRFSFTVQANGSSQNSSLILYPNPVSNMLHVFFYSPDDGPLAIRIFDLTGKLMSVYQANKSHTNSFSQDIDVHNLVPGLYLLNVTGLKNISVTQKFIKL</sequence>
<feature type="domain" description="PKD" evidence="6">
    <location>
        <begin position="1243"/>
        <end position="1319"/>
    </location>
</feature>
<feature type="domain" description="PKD" evidence="6">
    <location>
        <begin position="608"/>
        <end position="680"/>
    </location>
</feature>
<dbReference type="SMART" id="SM00089">
    <property type="entry name" value="PKD"/>
    <property type="match status" value="10"/>
</dbReference>
<dbReference type="EMBL" id="FPCJ01000001">
    <property type="protein sequence ID" value="SFV33011.1"/>
    <property type="molecule type" value="Genomic_DNA"/>
</dbReference>
<dbReference type="InterPro" id="IPR003961">
    <property type="entry name" value="FN3_dom"/>
</dbReference>
<dbReference type="PROSITE" id="PS50093">
    <property type="entry name" value="PKD"/>
    <property type="match status" value="3"/>
</dbReference>
<dbReference type="InterPro" id="IPR022409">
    <property type="entry name" value="PKD/Chitinase_dom"/>
</dbReference>
<comment type="subcellular location">
    <subcellularLocation>
        <location evidence="1">Membrane</location>
    </subcellularLocation>
</comment>
<dbReference type="SUPFAM" id="SSF53474">
    <property type="entry name" value="alpha/beta-Hydrolases"/>
    <property type="match status" value="1"/>
</dbReference>
<dbReference type="InterPro" id="IPR035986">
    <property type="entry name" value="PKD_dom_sf"/>
</dbReference>
<dbReference type="InterPro" id="IPR011050">
    <property type="entry name" value="Pectin_lyase_fold/virulence"/>
</dbReference>
<dbReference type="Gene3D" id="3.40.50.1820">
    <property type="entry name" value="alpha/beta hydrolase"/>
    <property type="match status" value="1"/>
</dbReference>